<protein>
    <submittedName>
        <fullName evidence="2">Glutamate-cysteine ligase</fullName>
    </submittedName>
</protein>
<proteinExistence type="predicted"/>
<dbReference type="Pfam" id="PF04107">
    <property type="entry name" value="GCS2"/>
    <property type="match status" value="1"/>
</dbReference>
<reference evidence="2 3" key="1">
    <citation type="submission" date="2018-05" db="EMBL/GenBank/DDBJ databases">
        <title>Genomic Encyclopedia of Type Strains, Phase IV (KMG-IV): sequencing the most valuable type-strain genomes for metagenomic binning, comparative biology and taxonomic classification.</title>
        <authorList>
            <person name="Goeker M."/>
        </authorList>
    </citation>
    <scope>NUCLEOTIDE SEQUENCE [LARGE SCALE GENOMIC DNA]</scope>
    <source>
        <strain evidence="2 3">DSM 23606</strain>
    </source>
</reference>
<dbReference type="EMBL" id="QGTJ01000006">
    <property type="protein sequence ID" value="PWV61005.1"/>
    <property type="molecule type" value="Genomic_DNA"/>
</dbReference>
<keyword evidence="2" id="KW-0436">Ligase</keyword>
<evidence type="ECO:0000313" key="3">
    <source>
        <dbReference type="Proteomes" id="UP000246569"/>
    </source>
</evidence>
<feature type="region of interest" description="Disordered" evidence="1">
    <location>
        <begin position="354"/>
        <end position="378"/>
    </location>
</feature>
<comment type="caution">
    <text evidence="2">The sequence shown here is derived from an EMBL/GenBank/DDBJ whole genome shotgun (WGS) entry which is preliminary data.</text>
</comment>
<accession>A0A317MTQ9</accession>
<dbReference type="Gene3D" id="3.30.590.20">
    <property type="match status" value="1"/>
</dbReference>
<dbReference type="Proteomes" id="UP000246569">
    <property type="component" value="Unassembled WGS sequence"/>
</dbReference>
<sequence>MDGLRCGIEFEYLLVDREGPQAGRIRDFRSLDFAALSAVLADKPGCADPSLATGDMGIRRGYWYLEGDERFAADGAFATLAVKGVEIRTPPQPSVAAAIDSLLTIERQLSARLLAHGLGLAVAGFNPWLALYEPQPPFNAFERALRASDHEYDGTEVSTLSYGPDINLSLAGWDSPRCLDVARKLNHYAPFIVPFSFSSPLQAGCHWLGLSYRTWVRCRCRPAVKFFVAAEEEAAWSQRSTLARPARLAAEVGRIEFKAFDALLSMELLDACCQLLLGLCLDTTLPARSESSNVSLYQRAALDGFEDEDICAGATAVLNAARAALQQHGEDVAALAPLFALLAARRTPAHALRDTAARGAPPYRSGGLGEAGPAHAYR</sequence>
<dbReference type="AlphaFoldDB" id="A0A317MTQ9"/>
<evidence type="ECO:0000256" key="1">
    <source>
        <dbReference type="SAM" id="MobiDB-lite"/>
    </source>
</evidence>
<dbReference type="RefSeq" id="WP_110018686.1">
    <property type="nucleotide sequence ID" value="NZ_QGTJ01000006.1"/>
</dbReference>
<dbReference type="InterPro" id="IPR006336">
    <property type="entry name" value="GCS2"/>
</dbReference>
<dbReference type="GO" id="GO:0016879">
    <property type="term" value="F:ligase activity, forming carbon-nitrogen bonds"/>
    <property type="evidence" value="ECO:0007669"/>
    <property type="project" value="UniProtKB-ARBA"/>
</dbReference>
<organism evidence="2 3">
    <name type="scientific">Plasticicumulans acidivorans</name>
    <dbReference type="NCBI Taxonomy" id="886464"/>
    <lineage>
        <taxon>Bacteria</taxon>
        <taxon>Pseudomonadati</taxon>
        <taxon>Pseudomonadota</taxon>
        <taxon>Gammaproteobacteria</taxon>
        <taxon>Candidatus Competibacteraceae</taxon>
        <taxon>Plasticicumulans</taxon>
    </lineage>
</organism>
<gene>
    <name evidence="2" type="ORF">C7443_10619</name>
</gene>
<dbReference type="SUPFAM" id="SSF55931">
    <property type="entry name" value="Glutamine synthetase/guanido kinase"/>
    <property type="match status" value="1"/>
</dbReference>
<dbReference type="InterPro" id="IPR014746">
    <property type="entry name" value="Gln_synth/guanido_kin_cat_dom"/>
</dbReference>
<evidence type="ECO:0000313" key="2">
    <source>
        <dbReference type="EMBL" id="PWV61005.1"/>
    </source>
</evidence>
<dbReference type="OrthoDB" id="143227at2"/>
<keyword evidence="3" id="KW-1185">Reference proteome</keyword>
<name>A0A317MTQ9_9GAMM</name>